<keyword evidence="1" id="KW-1133">Transmembrane helix</keyword>
<dbReference type="RefSeq" id="WP_379013540.1">
    <property type="nucleotide sequence ID" value="NZ_JBHSDC010000012.1"/>
</dbReference>
<keyword evidence="1" id="KW-0812">Transmembrane</keyword>
<keyword evidence="3" id="KW-1185">Reference proteome</keyword>
<sequence length="156" mass="18787">MQVSFSYDKKKTLQALRYHFIARPEIKWMMIVVNVFAVVAAALFYFHKVRPEPFLLGTIIWLVMMLSVWYLLPYSIYNKATTFKESFTIYFSEHQIKLISDVGYVDWPWSKIIMFFESPHFFHLYFDAKSFFLVPKDNMSDDFRHDLRALLKEKID</sequence>
<feature type="transmembrane region" description="Helical" evidence="1">
    <location>
        <begin position="53"/>
        <end position="72"/>
    </location>
</feature>
<organism evidence="2 3">
    <name type="scientific">Parasediminibacterium paludis</name>
    <dbReference type="NCBI Taxonomy" id="908966"/>
    <lineage>
        <taxon>Bacteria</taxon>
        <taxon>Pseudomonadati</taxon>
        <taxon>Bacteroidota</taxon>
        <taxon>Chitinophagia</taxon>
        <taxon>Chitinophagales</taxon>
        <taxon>Chitinophagaceae</taxon>
        <taxon>Parasediminibacterium</taxon>
    </lineage>
</organism>
<reference evidence="3" key="1">
    <citation type="journal article" date="2019" name="Int. J. Syst. Evol. Microbiol.">
        <title>The Global Catalogue of Microorganisms (GCM) 10K type strain sequencing project: providing services to taxonomists for standard genome sequencing and annotation.</title>
        <authorList>
            <consortium name="The Broad Institute Genomics Platform"/>
            <consortium name="The Broad Institute Genome Sequencing Center for Infectious Disease"/>
            <person name="Wu L."/>
            <person name="Ma J."/>
        </authorList>
    </citation>
    <scope>NUCLEOTIDE SEQUENCE [LARGE SCALE GENOMIC DNA]</scope>
    <source>
        <strain evidence="3">CECT 8010</strain>
    </source>
</reference>
<evidence type="ECO:0000313" key="3">
    <source>
        <dbReference type="Proteomes" id="UP001595906"/>
    </source>
</evidence>
<name>A0ABV8PV41_9BACT</name>
<feature type="transmembrane region" description="Helical" evidence="1">
    <location>
        <begin position="26"/>
        <end position="47"/>
    </location>
</feature>
<evidence type="ECO:0000256" key="1">
    <source>
        <dbReference type="SAM" id="Phobius"/>
    </source>
</evidence>
<dbReference type="EMBL" id="JBHSDC010000012">
    <property type="protein sequence ID" value="MFC4231902.1"/>
    <property type="molecule type" value="Genomic_DNA"/>
</dbReference>
<accession>A0ABV8PV41</accession>
<comment type="caution">
    <text evidence="2">The sequence shown here is derived from an EMBL/GenBank/DDBJ whole genome shotgun (WGS) entry which is preliminary data.</text>
</comment>
<gene>
    <name evidence="2" type="ORF">ACFOW1_08365</name>
</gene>
<keyword evidence="1" id="KW-0472">Membrane</keyword>
<proteinExistence type="predicted"/>
<evidence type="ECO:0000313" key="2">
    <source>
        <dbReference type="EMBL" id="MFC4231902.1"/>
    </source>
</evidence>
<dbReference type="Proteomes" id="UP001595906">
    <property type="component" value="Unassembled WGS sequence"/>
</dbReference>
<protein>
    <submittedName>
        <fullName evidence="2">YcxB family protein</fullName>
    </submittedName>
</protein>